<sequence length="79" mass="8758">MNELPSKNLDNNLVHSSFFSPNPREKRQYAAAIPAKAAYVGGSSYNAIPRKQSSINCGKYIVFIGMENICFVVICFVVK</sequence>
<gene>
    <name evidence="1" type="ORF">MENTE1834_LOCUS30356</name>
</gene>
<accession>A0ACB0ZV78</accession>
<evidence type="ECO:0000313" key="1">
    <source>
        <dbReference type="EMBL" id="CAK5083046.1"/>
    </source>
</evidence>
<dbReference type="EMBL" id="CAVMJV010000049">
    <property type="protein sequence ID" value="CAK5083046.1"/>
    <property type="molecule type" value="Genomic_DNA"/>
</dbReference>
<evidence type="ECO:0000313" key="2">
    <source>
        <dbReference type="Proteomes" id="UP001497535"/>
    </source>
</evidence>
<dbReference type="Proteomes" id="UP001497535">
    <property type="component" value="Unassembled WGS sequence"/>
</dbReference>
<organism evidence="1 2">
    <name type="scientific">Meloidogyne enterolobii</name>
    <name type="common">Root-knot nematode worm</name>
    <name type="synonym">Meloidogyne mayaguensis</name>
    <dbReference type="NCBI Taxonomy" id="390850"/>
    <lineage>
        <taxon>Eukaryota</taxon>
        <taxon>Metazoa</taxon>
        <taxon>Ecdysozoa</taxon>
        <taxon>Nematoda</taxon>
        <taxon>Chromadorea</taxon>
        <taxon>Rhabditida</taxon>
        <taxon>Tylenchina</taxon>
        <taxon>Tylenchomorpha</taxon>
        <taxon>Tylenchoidea</taxon>
        <taxon>Meloidogynidae</taxon>
        <taxon>Meloidogyninae</taxon>
        <taxon>Meloidogyne</taxon>
    </lineage>
</organism>
<keyword evidence="2" id="KW-1185">Reference proteome</keyword>
<reference evidence="1" key="1">
    <citation type="submission" date="2023-11" db="EMBL/GenBank/DDBJ databases">
        <authorList>
            <person name="Poullet M."/>
        </authorList>
    </citation>
    <scope>NUCLEOTIDE SEQUENCE</scope>
    <source>
        <strain evidence="1">E1834</strain>
    </source>
</reference>
<comment type="caution">
    <text evidence="1">The sequence shown here is derived from an EMBL/GenBank/DDBJ whole genome shotgun (WGS) entry which is preliminary data.</text>
</comment>
<protein>
    <submittedName>
        <fullName evidence="1">Uncharacterized protein</fullName>
    </submittedName>
</protein>
<name>A0ACB0ZV78_MELEN</name>
<proteinExistence type="predicted"/>